<feature type="domain" description="Zn(2)-C6 fungal-type" evidence="3">
    <location>
        <begin position="796"/>
        <end position="831"/>
    </location>
</feature>
<feature type="region of interest" description="Disordered" evidence="2">
    <location>
        <begin position="1"/>
        <end position="39"/>
    </location>
</feature>
<feature type="compositionally biased region" description="Acidic residues" evidence="2">
    <location>
        <begin position="78"/>
        <end position="90"/>
    </location>
</feature>
<dbReference type="InParanoid" id="A0A1V8SHC4"/>
<proteinExistence type="predicted"/>
<dbReference type="GO" id="GO:0008270">
    <property type="term" value="F:zinc ion binding"/>
    <property type="evidence" value="ECO:0007669"/>
    <property type="project" value="InterPro"/>
</dbReference>
<comment type="caution">
    <text evidence="4">The sequence shown here is derived from an EMBL/GenBank/DDBJ whole genome shotgun (WGS) entry which is preliminary data.</text>
</comment>
<dbReference type="GO" id="GO:0000981">
    <property type="term" value="F:DNA-binding transcription factor activity, RNA polymerase II-specific"/>
    <property type="evidence" value="ECO:0007669"/>
    <property type="project" value="InterPro"/>
</dbReference>
<keyword evidence="5" id="KW-1185">Reference proteome</keyword>
<evidence type="ECO:0000256" key="2">
    <source>
        <dbReference type="SAM" id="MobiDB-lite"/>
    </source>
</evidence>
<feature type="region of interest" description="Disordered" evidence="2">
    <location>
        <begin position="144"/>
        <end position="163"/>
    </location>
</feature>
<keyword evidence="1" id="KW-0539">Nucleus</keyword>
<dbReference type="EMBL" id="NAJO01000045">
    <property type="protein sequence ID" value="OQN98542.1"/>
    <property type="molecule type" value="Genomic_DNA"/>
</dbReference>
<evidence type="ECO:0000313" key="4">
    <source>
        <dbReference type="EMBL" id="OQN98542.1"/>
    </source>
</evidence>
<feature type="compositionally biased region" description="Basic and acidic residues" evidence="2">
    <location>
        <begin position="144"/>
        <end position="153"/>
    </location>
</feature>
<dbReference type="PROSITE" id="PS50048">
    <property type="entry name" value="ZN2_CY6_FUNGAL_2"/>
    <property type="match status" value="1"/>
</dbReference>
<dbReference type="CDD" id="cd00067">
    <property type="entry name" value="GAL4"/>
    <property type="match status" value="1"/>
</dbReference>
<evidence type="ECO:0000256" key="1">
    <source>
        <dbReference type="ARBA" id="ARBA00023242"/>
    </source>
</evidence>
<organism evidence="4 5">
    <name type="scientific">Cryoendolithus antarcticus</name>
    <dbReference type="NCBI Taxonomy" id="1507870"/>
    <lineage>
        <taxon>Eukaryota</taxon>
        <taxon>Fungi</taxon>
        <taxon>Dikarya</taxon>
        <taxon>Ascomycota</taxon>
        <taxon>Pezizomycotina</taxon>
        <taxon>Dothideomycetes</taxon>
        <taxon>Dothideomycetidae</taxon>
        <taxon>Cladosporiales</taxon>
        <taxon>Cladosporiaceae</taxon>
        <taxon>Cryoendolithus</taxon>
    </lineage>
</organism>
<dbReference type="OrthoDB" id="3655896at2759"/>
<evidence type="ECO:0000259" key="3">
    <source>
        <dbReference type="PROSITE" id="PS50048"/>
    </source>
</evidence>
<evidence type="ECO:0000313" key="5">
    <source>
        <dbReference type="Proteomes" id="UP000192596"/>
    </source>
</evidence>
<protein>
    <recommendedName>
        <fullName evidence="3">Zn(2)-C6 fungal-type domain-containing protein</fullName>
    </recommendedName>
</protein>
<dbReference type="AlphaFoldDB" id="A0A1V8SHC4"/>
<feature type="region of interest" description="Disordered" evidence="2">
    <location>
        <begin position="205"/>
        <end position="256"/>
    </location>
</feature>
<gene>
    <name evidence="4" type="ORF">B0A48_15804</name>
</gene>
<sequence length="1149" mass="126150">MAAVAPGGMPPPPPPPPPGKRKPTSKAAPRPSKKLITCPGCDEDRNLEDFQEIFGGGRHTLCTHCINGQAGTPQGADGDVEMADGEDASEEGASGDGNGSADPNSKKCIGKCQKILTLNSFSRIGRSRRDTCRKCWDVEVKAARRKADKEARAKPLSADEEGKKCKGKCKQTLPLDSFPVLPHTRTGKPGTLRQDVCRKCKRAEQDKAARSNRSAPDPTAQQADTLSAVRQTGSSAPATDAIIQPGSREIEERPGRKRQTLVCGGCGGTSYRHTMFKHPNGVDNLCPACGYRCGCAEEYARLRTAPIVPGWEDENFLLPTSGIARGAVMHQDVASAEASFASDDARLRYRRGPNYWHMGSDDLYTLRTGRNLRAAGHRKDINLQILQLADAEQGLLPVPRPLPSRYHAMHMPVLRSTARQKKYSWVELAHEDDDNPELDTTVLRESMIAHCLLYDAEQNISYWATMDETSRQALIDILLDDLNTTLGLREQGIRAHKLRNRTLFGEPIGTLRSVQVGGLTGITGTDSALEALDAQVRHHRVSPNPTSSLGWLCGVRALSDSLHDARLRDARLNNRAPPSQITYEDMIRLLFQDWDAEEQYEPGQQGTPTPEYENFIRRTYHDSVGAENFPLLRNEMLAMNNLDADQLQAVLTLLHENRTLGYHYQLGVIASAHVREASGERPAQEVAPWVRFVNDFVPNENAAGGNQRPILFVHNNIAFGGGIYNHFEGMVESGDIDSIYGWGMYIGGAEEIAATRLYNAAFMGLRAEETAEQEAARLRANLQDKVSQRARKARQACAPCRKRDQKCTGDAKAGSPCPECTEVGTVDDCEWPNVTINPGFIEGVPTEESLRRFDNPLRPENFVANQWAVDPPTDEEHFISIFVNRASSHPGAAGINTIALDQQQTMVRYNNMLNGGLANPIGNHPEGTRPLGVGSVMRKARFVFARHGARAVPTAVGNVQDPAVLRMVGLIDELFGKLVPNHNPPAEIQFVLGGLAGYSVGVMHWGSRTGGFFHYVSTLDPQLADRIFIVVLAEPPVVDGVAATSLQGVTGVTVPGWQFHGNKMLHKEKLADLVDRYEHRQATALALAYNLVPPPPLPHIQAPALPNLDMVIDAMRDEEDWRSGRLDPMTVPSDVIVDQRNNNRNAPMN</sequence>
<dbReference type="Proteomes" id="UP000192596">
    <property type="component" value="Unassembled WGS sequence"/>
</dbReference>
<feature type="compositionally biased region" description="Pro residues" evidence="2">
    <location>
        <begin position="8"/>
        <end position="18"/>
    </location>
</feature>
<dbReference type="InterPro" id="IPR001138">
    <property type="entry name" value="Zn2Cys6_DnaBD"/>
</dbReference>
<feature type="compositionally biased region" description="Polar residues" evidence="2">
    <location>
        <begin position="211"/>
        <end position="237"/>
    </location>
</feature>
<reference evidence="5" key="1">
    <citation type="submission" date="2017-03" db="EMBL/GenBank/DDBJ databases">
        <title>Genomes of endolithic fungi from Antarctica.</title>
        <authorList>
            <person name="Coleine C."/>
            <person name="Masonjones S."/>
            <person name="Stajich J.E."/>
        </authorList>
    </citation>
    <scope>NUCLEOTIDE SEQUENCE [LARGE SCALE GENOMIC DNA]</scope>
    <source>
        <strain evidence="5">CCFEE 5527</strain>
    </source>
</reference>
<accession>A0A1V8SHC4</accession>
<name>A0A1V8SHC4_9PEZI</name>
<feature type="region of interest" description="Disordered" evidence="2">
    <location>
        <begin position="73"/>
        <end position="104"/>
    </location>
</feature>